<dbReference type="EMBL" id="CP013003">
    <property type="protein sequence ID" value="ALL15429.1"/>
    <property type="molecule type" value="Genomic_DNA"/>
</dbReference>
<evidence type="ECO:0000313" key="4">
    <source>
        <dbReference type="Proteomes" id="UP000056905"/>
    </source>
</evidence>
<keyword evidence="4" id="KW-1185">Reference proteome</keyword>
<dbReference type="AlphaFoldDB" id="A0A0P0P529"/>
<proteinExistence type="predicted"/>
<keyword evidence="2" id="KW-0732">Signal</keyword>
<evidence type="ECO:0000256" key="1">
    <source>
        <dbReference type="SAM" id="Phobius"/>
    </source>
</evidence>
<dbReference type="Proteomes" id="UP000056905">
    <property type="component" value="Plasmid pCB4"/>
</dbReference>
<gene>
    <name evidence="3" type="ORF">AQ619_18245</name>
</gene>
<keyword evidence="1" id="KW-0472">Membrane</keyword>
<sequence length="237" mass="26972">MALVCPALGLMMMIAQAAGWFAHDGFVYRYQTLIGAVFAILAAVIAVVPVWRQLTSMRIQTGALYRQFLSGQVDAIVARRKRLLGRIDDFTEPAGRRLYEDQEFGDGRVNPHWAFEQEQRADRLADDLRAYLDLRRDPVEVDEHLEAVIAATLAFEARCRAIHFTDSHEQSDDDHDIPDEDWARLIAEGLEAEPELSADLASVTLATLKLRDAFDREIVTMRQTLRTLDRELTRSWS</sequence>
<name>A0A0P0P529_9CAUL</name>
<accession>A0A0P0P529</accession>
<keyword evidence="3" id="KW-0614">Plasmid</keyword>
<geneLocation type="plasmid" evidence="4">
    <name>CB4 Plasmid</name>
</geneLocation>
<keyword evidence="1" id="KW-1133">Transmembrane helix</keyword>
<organism evidence="3 4">
    <name type="scientific">Caulobacter henricii</name>
    <dbReference type="NCBI Taxonomy" id="69395"/>
    <lineage>
        <taxon>Bacteria</taxon>
        <taxon>Pseudomonadati</taxon>
        <taxon>Pseudomonadota</taxon>
        <taxon>Alphaproteobacteria</taxon>
        <taxon>Caulobacterales</taxon>
        <taxon>Caulobacteraceae</taxon>
        <taxon>Caulobacter</taxon>
    </lineage>
</organism>
<evidence type="ECO:0000256" key="2">
    <source>
        <dbReference type="SAM" id="SignalP"/>
    </source>
</evidence>
<dbReference type="KEGG" id="chq:AQ619_18245"/>
<feature type="signal peptide" evidence="2">
    <location>
        <begin position="1"/>
        <end position="17"/>
    </location>
</feature>
<reference evidence="3 4" key="1">
    <citation type="submission" date="2015-10" db="EMBL/GenBank/DDBJ databases">
        <title>Conservation of the essential genome among Caulobacter and Brevundimonas species.</title>
        <authorList>
            <person name="Scott D."/>
            <person name="Ely B."/>
        </authorList>
    </citation>
    <scope>NUCLEOTIDE SEQUENCE [LARGE SCALE GENOMIC DNA]</scope>
    <source>
        <strain evidence="3 4">CB4</strain>
        <plasmid evidence="4">CB4 Plasmid</plasmid>
    </source>
</reference>
<feature type="transmembrane region" description="Helical" evidence="1">
    <location>
        <begin position="33"/>
        <end position="51"/>
    </location>
</feature>
<feature type="chain" id="PRO_5006052811" evidence="2">
    <location>
        <begin position="18"/>
        <end position="237"/>
    </location>
</feature>
<evidence type="ECO:0000313" key="3">
    <source>
        <dbReference type="EMBL" id="ALL15429.1"/>
    </source>
</evidence>
<protein>
    <submittedName>
        <fullName evidence="3">Uncharacterized protein</fullName>
    </submittedName>
</protein>
<keyword evidence="1" id="KW-0812">Transmembrane</keyword>